<gene>
    <name evidence="1" type="ORF">MTBBW1_1880006</name>
</gene>
<dbReference type="RefSeq" id="WP_139786838.1">
    <property type="nucleotide sequence ID" value="NZ_LT828554.1"/>
</dbReference>
<accession>A0A1W1HAV9</accession>
<dbReference type="AlphaFoldDB" id="A0A1W1HAV9"/>
<dbReference type="STRING" id="1246637.MTBBW1_1880006"/>
<sequence>MAKSKETETKLKAIRLALQIKNKTKEMGIEEHRSILEATGMDAKMVQSTLDSWEMEPKGLMWYHSREWLRRVERQLQEGF</sequence>
<evidence type="ECO:0000313" key="1">
    <source>
        <dbReference type="EMBL" id="SLM29569.1"/>
    </source>
</evidence>
<keyword evidence="2" id="KW-1185">Reference proteome</keyword>
<name>A0A1W1HAV9_9BACT</name>
<protein>
    <submittedName>
        <fullName evidence="1">Uncharacterized protein</fullName>
    </submittedName>
</protein>
<organism evidence="1 2">
    <name type="scientific">Desulfamplus magnetovallimortis</name>
    <dbReference type="NCBI Taxonomy" id="1246637"/>
    <lineage>
        <taxon>Bacteria</taxon>
        <taxon>Pseudomonadati</taxon>
        <taxon>Thermodesulfobacteriota</taxon>
        <taxon>Desulfobacteria</taxon>
        <taxon>Desulfobacterales</taxon>
        <taxon>Desulfobacteraceae</taxon>
        <taxon>Desulfamplus</taxon>
    </lineage>
</organism>
<dbReference type="Proteomes" id="UP000191931">
    <property type="component" value="Unassembled WGS sequence"/>
</dbReference>
<dbReference type="EMBL" id="FWEV01000099">
    <property type="protein sequence ID" value="SLM29569.1"/>
    <property type="molecule type" value="Genomic_DNA"/>
</dbReference>
<evidence type="ECO:0000313" key="2">
    <source>
        <dbReference type="Proteomes" id="UP000191931"/>
    </source>
</evidence>
<proteinExistence type="predicted"/>
<reference evidence="1 2" key="1">
    <citation type="submission" date="2017-03" db="EMBL/GenBank/DDBJ databases">
        <authorList>
            <person name="Afonso C.L."/>
            <person name="Miller P.J."/>
            <person name="Scott M.A."/>
            <person name="Spackman E."/>
            <person name="Goraichik I."/>
            <person name="Dimitrov K.M."/>
            <person name="Suarez D.L."/>
            <person name="Swayne D.E."/>
        </authorList>
    </citation>
    <scope>NUCLEOTIDE SEQUENCE [LARGE SCALE GENOMIC DNA]</scope>
    <source>
        <strain evidence="1">PRJEB14757</strain>
    </source>
</reference>